<name>A0A074VG10_AURM1</name>
<evidence type="ECO:0000256" key="1">
    <source>
        <dbReference type="SAM" id="MobiDB-lite"/>
    </source>
</evidence>
<dbReference type="STRING" id="1043003.A0A074VG10"/>
<reference evidence="2 3" key="1">
    <citation type="journal article" date="2014" name="BMC Genomics">
        <title>Genome sequencing of four Aureobasidium pullulans varieties: biotechnological potential, stress tolerance, and description of new species.</title>
        <authorList>
            <person name="Gostin Ar C."/>
            <person name="Ohm R.A."/>
            <person name="Kogej T."/>
            <person name="Sonjak S."/>
            <person name="Turk M."/>
            <person name="Zajc J."/>
            <person name="Zalar P."/>
            <person name="Grube M."/>
            <person name="Sun H."/>
            <person name="Han J."/>
            <person name="Sharma A."/>
            <person name="Chiniquy J."/>
            <person name="Ngan C.Y."/>
            <person name="Lipzen A."/>
            <person name="Barry K."/>
            <person name="Grigoriev I.V."/>
            <person name="Gunde-Cimerman N."/>
        </authorList>
    </citation>
    <scope>NUCLEOTIDE SEQUENCE [LARGE SCALE GENOMIC DNA]</scope>
    <source>
        <strain evidence="2 3">CBS 110374</strain>
    </source>
</reference>
<dbReference type="EMBL" id="KL584847">
    <property type="protein sequence ID" value="KEQ59670.1"/>
    <property type="molecule type" value="Genomic_DNA"/>
</dbReference>
<organism evidence="2 3">
    <name type="scientific">Aureobasidium melanogenum (strain CBS 110374)</name>
    <name type="common">Aureobasidium pullulans var. melanogenum</name>
    <dbReference type="NCBI Taxonomy" id="1043003"/>
    <lineage>
        <taxon>Eukaryota</taxon>
        <taxon>Fungi</taxon>
        <taxon>Dikarya</taxon>
        <taxon>Ascomycota</taxon>
        <taxon>Pezizomycotina</taxon>
        <taxon>Dothideomycetes</taxon>
        <taxon>Dothideomycetidae</taxon>
        <taxon>Dothideales</taxon>
        <taxon>Saccotheciaceae</taxon>
        <taxon>Aureobasidium</taxon>
    </lineage>
</organism>
<gene>
    <name evidence="2" type="ORF">M437DRAFT_56529</name>
</gene>
<evidence type="ECO:0000313" key="2">
    <source>
        <dbReference type="EMBL" id="KEQ59670.1"/>
    </source>
</evidence>
<dbReference type="AlphaFoldDB" id="A0A074VG10"/>
<dbReference type="HOGENOM" id="CLU_022945_0_0_1"/>
<feature type="compositionally biased region" description="Polar residues" evidence="1">
    <location>
        <begin position="31"/>
        <end position="43"/>
    </location>
</feature>
<dbReference type="GeneID" id="63916438"/>
<protein>
    <recommendedName>
        <fullName evidence="4">Secreted protein</fullName>
    </recommendedName>
</protein>
<dbReference type="Proteomes" id="UP000030672">
    <property type="component" value="Unassembled WGS sequence"/>
</dbReference>
<sequence>MDPQHAGNPSSDSGPPPAYYEQAPPLPARSTDASQQLPVQSSYPAPPKRLNSARTSTEDISSPIHYTRDPHKLVAYLVPFPKPKLHGIAPDAIPTRFLIYTPPPPPLKAPAEGEKETKVHKLQRKWQEEVREAKMSTAKTASWKGVKSKATKAINTAMGYTKTSNLEFINRINLDGDKGSEEHTQREHAEGGEVHRTVGLEEMILVYPADIKSTPDQLRTEFVETMMRSKSKAQRDSIIATGLLPVSAATDIMLTLIWPFGGLLEVDAVWAAASFRGAKISRNVTKRLHSTSTSGKHDEDTLRLSFTPSPRLELLDRYLEARCHEKDAKIFPSFGTSPTETECLEAIGWAPSQTDGEAKNWEDEHWETTEVKDDLKTVMAKAAHEWDKWCKAYEKNPEKASKK</sequence>
<accession>A0A074VG10</accession>
<evidence type="ECO:0000313" key="3">
    <source>
        <dbReference type="Proteomes" id="UP000030672"/>
    </source>
</evidence>
<feature type="region of interest" description="Disordered" evidence="1">
    <location>
        <begin position="1"/>
        <end position="64"/>
    </location>
</feature>
<evidence type="ECO:0008006" key="4">
    <source>
        <dbReference type="Google" id="ProtNLM"/>
    </source>
</evidence>
<keyword evidence="3" id="KW-1185">Reference proteome</keyword>
<proteinExistence type="predicted"/>
<dbReference type="RefSeq" id="XP_040876693.1">
    <property type="nucleotide sequence ID" value="XM_041023065.1"/>
</dbReference>